<dbReference type="PANTHER" id="PTHR31468">
    <property type="entry name" value="1,3-BETA-GLUCANOSYLTRANSFERASE GAS1"/>
    <property type="match status" value="1"/>
</dbReference>
<dbReference type="GO" id="GO:0042124">
    <property type="term" value="F:1,3-beta-glucanosyltransferase activity"/>
    <property type="evidence" value="ECO:0007669"/>
    <property type="project" value="TreeGrafter"/>
</dbReference>
<dbReference type="EMBL" id="CP055899">
    <property type="protein sequence ID" value="QKX57366.1"/>
    <property type="molecule type" value="Genomic_DNA"/>
</dbReference>
<dbReference type="FunFam" id="3.20.20.80:FF:000038">
    <property type="entry name" value="1,3-beta-glucanosyltransferase"/>
    <property type="match status" value="1"/>
</dbReference>
<dbReference type="SUPFAM" id="SSF51445">
    <property type="entry name" value="(Trans)glycosidases"/>
    <property type="match status" value="1"/>
</dbReference>
<keyword evidence="10" id="KW-0812">Transmembrane</keyword>
<dbReference type="KEGG" id="trg:TRUGW13939_04478"/>
<name>A0A7H8QU90_TALRU</name>
<evidence type="ECO:0000256" key="10">
    <source>
        <dbReference type="SAM" id="Phobius"/>
    </source>
</evidence>
<dbReference type="AlphaFoldDB" id="A0A7H8QU90"/>
<evidence type="ECO:0000313" key="11">
    <source>
        <dbReference type="EMBL" id="QKX57366.1"/>
    </source>
</evidence>
<dbReference type="RefSeq" id="XP_035343544.1">
    <property type="nucleotide sequence ID" value="XM_035487651.1"/>
</dbReference>
<comment type="function">
    <text evidence="7">Splits internally a 1,3-beta-glucan molecule and transfers the newly generated reducing end (the donor) to the non-reducing end of another 1,3-beta-glucan molecule (the acceptor) forming a 1,3-beta linkage, resulting in the elongation of 1,3-beta-glucan chains in the cell wall. Involved in cell wall morphogenesis.</text>
</comment>
<feature type="region of interest" description="Disordered" evidence="9">
    <location>
        <begin position="368"/>
        <end position="424"/>
    </location>
</feature>
<evidence type="ECO:0000256" key="4">
    <source>
        <dbReference type="ARBA" id="ARBA00023157"/>
    </source>
</evidence>
<dbReference type="GO" id="GO:0071970">
    <property type="term" value="P:fungal-type cell wall (1-&gt;3)-beta-D-glucan biosynthetic process"/>
    <property type="evidence" value="ECO:0007669"/>
    <property type="project" value="TreeGrafter"/>
</dbReference>
<feature type="transmembrane region" description="Helical" evidence="10">
    <location>
        <begin position="441"/>
        <end position="461"/>
    </location>
</feature>
<evidence type="ECO:0000256" key="3">
    <source>
        <dbReference type="ARBA" id="ARBA00022729"/>
    </source>
</evidence>
<gene>
    <name evidence="11" type="ORF">TRUGW13939_04478</name>
</gene>
<feature type="chain" id="PRO_5029032112" description="1,3-beta-glucanosyltransferase" evidence="8">
    <location>
        <begin position="26"/>
        <end position="462"/>
    </location>
</feature>
<dbReference type="Proteomes" id="UP000509510">
    <property type="component" value="Chromosome II"/>
</dbReference>
<dbReference type="OrthoDB" id="421038at2759"/>
<feature type="compositionally biased region" description="Low complexity" evidence="9">
    <location>
        <begin position="413"/>
        <end position="424"/>
    </location>
</feature>
<dbReference type="Gene3D" id="3.20.20.80">
    <property type="entry name" value="Glycosidases"/>
    <property type="match status" value="1"/>
</dbReference>
<evidence type="ECO:0000256" key="1">
    <source>
        <dbReference type="ARBA" id="ARBA00004609"/>
    </source>
</evidence>
<accession>A0A7H8QU90</accession>
<dbReference type="InterPro" id="IPR004886">
    <property type="entry name" value="Glucanosyltransferase"/>
</dbReference>
<comment type="similarity">
    <text evidence="2 8">Belongs to the glycosyl hydrolase 72 family.</text>
</comment>
<dbReference type="GO" id="GO:0031505">
    <property type="term" value="P:fungal-type cell wall organization"/>
    <property type="evidence" value="ECO:0007669"/>
    <property type="project" value="TreeGrafter"/>
</dbReference>
<keyword evidence="6 8" id="KW-0449">Lipoprotein</keyword>
<keyword evidence="3 8" id="KW-0732">Signal</keyword>
<evidence type="ECO:0000256" key="9">
    <source>
        <dbReference type="SAM" id="MobiDB-lite"/>
    </source>
</evidence>
<evidence type="ECO:0000313" key="12">
    <source>
        <dbReference type="Proteomes" id="UP000509510"/>
    </source>
</evidence>
<protein>
    <recommendedName>
        <fullName evidence="8">1,3-beta-glucanosyltransferase</fullName>
        <ecNumber evidence="8">2.4.1.-</ecNumber>
    </recommendedName>
</protein>
<evidence type="ECO:0000256" key="2">
    <source>
        <dbReference type="ARBA" id="ARBA00007528"/>
    </source>
</evidence>
<keyword evidence="4" id="KW-1015">Disulfide bond</keyword>
<dbReference type="Pfam" id="PF03198">
    <property type="entry name" value="Glyco_hydro_72"/>
    <property type="match status" value="1"/>
</dbReference>
<evidence type="ECO:0000256" key="5">
    <source>
        <dbReference type="ARBA" id="ARBA00023180"/>
    </source>
</evidence>
<sequence>MFARFPSLAWAGLLALGLQATQVAAISKISAVGSKFFTADGDQFFVKGVAYQLTDNDPLVDTAQCKLDAALMKELGANTIRVYHVDPTEDHDGCMSAFESAGIYLFVDLETFDSSISQSNPYWNSTQLKAYEAVLDTFHDYDNLAGVLIGNEVLTMTNGSWAAPYVKAAARDVKAYRDSKGYRKIPVGYAAADIASLRPMLQDYLACSANSSENIDFYSLNAYEWCGDNTYSGSGYSMLQKNATGYSVPIFFSETGCNSAPPRTFQDQNAIFGPEMSDTWSGAIIYEWIEEANKYGLISYGPSLAATAAATATDIVGGFTRRGTPTPISPDFSNLKSVWKTLTPSGVKLSEYTASVSSITPLACPASTSGGWEVDPSSPLPTLDQTATAAGSGSTGTSGSGSGNGSGSGTAGSTGAASTSSGAAAPGARAPMATIFAQGTASAAFVAYSALVGFTGFMAWWL</sequence>
<dbReference type="GO" id="GO:0005886">
    <property type="term" value="C:plasma membrane"/>
    <property type="evidence" value="ECO:0007669"/>
    <property type="project" value="UniProtKB-SubCell"/>
</dbReference>
<keyword evidence="8 10" id="KW-0472">Membrane</keyword>
<dbReference type="PANTHER" id="PTHR31468:SF8">
    <property type="entry name" value="1,3-BETA-GLUCANOSYLTRANSFERASE GAS2"/>
    <property type="match status" value="1"/>
</dbReference>
<keyword evidence="10" id="KW-1133">Transmembrane helix</keyword>
<evidence type="ECO:0000256" key="6">
    <source>
        <dbReference type="ARBA" id="ARBA00023288"/>
    </source>
</evidence>
<keyword evidence="8" id="KW-0808">Transferase</keyword>
<reference evidence="12" key="1">
    <citation type="submission" date="2020-06" db="EMBL/GenBank/DDBJ databases">
        <title>A chromosome-scale genome assembly of Talaromyces rugulosus W13939.</title>
        <authorList>
            <person name="Wang B."/>
            <person name="Guo L."/>
            <person name="Ye K."/>
            <person name="Wang L."/>
        </authorList>
    </citation>
    <scope>NUCLEOTIDE SEQUENCE [LARGE SCALE GENOMIC DNA]</scope>
    <source>
        <strain evidence="12">W13939</strain>
    </source>
</reference>
<feature type="signal peptide" evidence="8">
    <location>
        <begin position="1"/>
        <end position="25"/>
    </location>
</feature>
<dbReference type="GeneID" id="55991979"/>
<comment type="subcellular location">
    <subcellularLocation>
        <location evidence="1 8">Cell membrane</location>
        <topology evidence="1 8">Lipid-anchor</topology>
        <topology evidence="1 8">GPI-anchor</topology>
    </subcellularLocation>
</comment>
<keyword evidence="8" id="KW-0336">GPI-anchor</keyword>
<evidence type="ECO:0000256" key="7">
    <source>
        <dbReference type="ARBA" id="ARBA00025026"/>
    </source>
</evidence>
<keyword evidence="5" id="KW-0325">Glycoprotein</keyword>
<keyword evidence="12" id="KW-1185">Reference proteome</keyword>
<dbReference type="InterPro" id="IPR017853">
    <property type="entry name" value="GH"/>
</dbReference>
<organism evidence="11 12">
    <name type="scientific">Talaromyces rugulosus</name>
    <name type="common">Penicillium rugulosum</name>
    <dbReference type="NCBI Taxonomy" id="121627"/>
    <lineage>
        <taxon>Eukaryota</taxon>
        <taxon>Fungi</taxon>
        <taxon>Dikarya</taxon>
        <taxon>Ascomycota</taxon>
        <taxon>Pezizomycotina</taxon>
        <taxon>Eurotiomycetes</taxon>
        <taxon>Eurotiomycetidae</taxon>
        <taxon>Eurotiales</taxon>
        <taxon>Trichocomaceae</taxon>
        <taxon>Talaromyces</taxon>
        <taxon>Talaromyces sect. Islandici</taxon>
    </lineage>
</organism>
<dbReference type="GO" id="GO:0098552">
    <property type="term" value="C:side of membrane"/>
    <property type="evidence" value="ECO:0007669"/>
    <property type="project" value="UniProtKB-KW"/>
</dbReference>
<feature type="compositionally biased region" description="Gly residues" evidence="9">
    <location>
        <begin position="393"/>
        <end position="412"/>
    </location>
</feature>
<dbReference type="EC" id="2.4.1.-" evidence="8"/>
<proteinExistence type="inferred from homology"/>
<evidence type="ECO:0000256" key="8">
    <source>
        <dbReference type="RuleBase" id="RU361209"/>
    </source>
</evidence>